<feature type="binding site" evidence="2">
    <location>
        <position position="46"/>
    </location>
    <ligand>
        <name>substrate</name>
    </ligand>
</feature>
<feature type="active site" description="Nucleophile" evidence="1">
    <location>
        <position position="113"/>
    </location>
</feature>
<dbReference type="InterPro" id="IPR050266">
    <property type="entry name" value="AB_hydrolase_sf"/>
</dbReference>
<feature type="active site" description="Charge relay system" evidence="1">
    <location>
        <position position="214"/>
    </location>
</feature>
<evidence type="ECO:0000313" key="5">
    <source>
        <dbReference type="Proteomes" id="UP000002770"/>
    </source>
</evidence>
<accession>G9ETP4</accession>
<dbReference type="PANTHER" id="PTHR43798:SF33">
    <property type="entry name" value="HYDROLASE, PUTATIVE (AFU_ORTHOLOGUE AFUA_2G14860)-RELATED"/>
    <property type="match status" value="1"/>
</dbReference>
<dbReference type="Pfam" id="PF12697">
    <property type="entry name" value="Abhydrolase_6"/>
    <property type="match status" value="1"/>
</dbReference>
<dbReference type="PANTHER" id="PTHR43798">
    <property type="entry name" value="MONOACYLGLYCEROL LIPASE"/>
    <property type="match status" value="1"/>
</dbReference>
<dbReference type="EMBL" id="JH413848">
    <property type="protein sequence ID" value="EHL29245.1"/>
    <property type="molecule type" value="Genomic_DNA"/>
</dbReference>
<dbReference type="SUPFAM" id="SSF53474">
    <property type="entry name" value="alpha/beta-Hydrolases"/>
    <property type="match status" value="1"/>
</dbReference>
<sequence length="260" mass="29155">MNKNDFRYMRRGKQLADLKEDDFALLKPIDQRGKNVDRAVLLLHGFSSSPAVYRYLIPQLKNYDAIVCPALPGHGSSIDAFSQTKSVDWLSYTNEVCDELCKKYKKVDIIGLSMGGLIACKLSEHFAFNHIFLLAPAIKLKMNVARYLKLARVLQRLGFMEIRGAAGNLVTDEHAEISYKRLSIATVIEMFHLVLDHQWVAPKAPVDLFLGAQDKVVSSSQVKELFCNLPNVSTHWLGNSAHVLPLDNDLGQIIDCINSL</sequence>
<dbReference type="RefSeq" id="WP_006872548.1">
    <property type="nucleotide sequence ID" value="NZ_JH413848.1"/>
</dbReference>
<dbReference type="GO" id="GO:0016020">
    <property type="term" value="C:membrane"/>
    <property type="evidence" value="ECO:0007669"/>
    <property type="project" value="TreeGrafter"/>
</dbReference>
<dbReference type="InParanoid" id="G9ETP4"/>
<dbReference type="Proteomes" id="UP000002770">
    <property type="component" value="Unassembled WGS sequence"/>
</dbReference>
<feature type="domain" description="AB hydrolase-1" evidence="3">
    <location>
        <begin position="40"/>
        <end position="246"/>
    </location>
</feature>
<proteinExistence type="predicted"/>
<protein>
    <recommendedName>
        <fullName evidence="3">AB hydrolase-1 domain-containing protein</fullName>
    </recommendedName>
</protein>
<evidence type="ECO:0000256" key="1">
    <source>
        <dbReference type="PIRSR" id="PIRSR017388-1"/>
    </source>
</evidence>
<evidence type="ECO:0000313" key="4">
    <source>
        <dbReference type="EMBL" id="EHL29245.1"/>
    </source>
</evidence>
<dbReference type="ESTHER" id="9gamm-g9etp4">
    <property type="family name" value="CarbLipBact_2"/>
</dbReference>
<dbReference type="AlphaFoldDB" id="G9ETP4"/>
<dbReference type="STRING" id="658187.LDG_8679"/>
<dbReference type="InterPro" id="IPR029058">
    <property type="entry name" value="AB_hydrolase_fold"/>
</dbReference>
<dbReference type="Gene3D" id="3.40.50.1820">
    <property type="entry name" value="alpha/beta hydrolase"/>
    <property type="match status" value="1"/>
</dbReference>
<dbReference type="PIRSF" id="PIRSF017388">
    <property type="entry name" value="Esterase_lipase"/>
    <property type="match status" value="1"/>
</dbReference>
<reference evidence="4 5" key="1">
    <citation type="journal article" date="2011" name="BMC Genomics">
        <title>Insight into cross-talk between intra-amoebal pathogens.</title>
        <authorList>
            <person name="Gimenez G."/>
            <person name="Bertelli C."/>
            <person name="Moliner C."/>
            <person name="Robert C."/>
            <person name="Raoult D."/>
            <person name="Fournier P.E."/>
            <person name="Greub G."/>
        </authorList>
    </citation>
    <scope>NUCLEOTIDE SEQUENCE [LARGE SCALE GENOMIC DNA]</scope>
    <source>
        <strain evidence="4 5">LLAP12</strain>
    </source>
</reference>
<evidence type="ECO:0000256" key="2">
    <source>
        <dbReference type="PIRSR" id="PIRSR017388-2"/>
    </source>
</evidence>
<dbReference type="HOGENOM" id="CLU_1033630_0_0_6"/>
<evidence type="ECO:0000259" key="3">
    <source>
        <dbReference type="Pfam" id="PF12697"/>
    </source>
</evidence>
<feature type="active site" description="Charge relay system" evidence="1">
    <location>
        <position position="242"/>
    </location>
</feature>
<dbReference type="GO" id="GO:0052689">
    <property type="term" value="F:carboxylic ester hydrolase activity"/>
    <property type="evidence" value="ECO:0007669"/>
    <property type="project" value="InterPro"/>
</dbReference>
<dbReference type="OrthoDB" id="9786110at2"/>
<organism evidence="4 5">
    <name type="scientific">Legionella drancourtii LLAP12</name>
    <dbReference type="NCBI Taxonomy" id="658187"/>
    <lineage>
        <taxon>Bacteria</taxon>
        <taxon>Pseudomonadati</taxon>
        <taxon>Pseudomonadota</taxon>
        <taxon>Gammaproteobacteria</taxon>
        <taxon>Legionellales</taxon>
        <taxon>Legionellaceae</taxon>
        <taxon>Legionella</taxon>
    </lineage>
</organism>
<feature type="binding site" evidence="2">
    <location>
        <position position="114"/>
    </location>
    <ligand>
        <name>substrate</name>
    </ligand>
</feature>
<name>G9ETP4_9GAMM</name>
<keyword evidence="5" id="KW-1185">Reference proteome</keyword>
<dbReference type="InterPro" id="IPR012354">
    <property type="entry name" value="Esterase_lipase"/>
</dbReference>
<dbReference type="InterPro" id="IPR000073">
    <property type="entry name" value="AB_hydrolase_1"/>
</dbReference>
<dbReference type="eggNOG" id="COG1647">
    <property type="taxonomic scope" value="Bacteria"/>
</dbReference>
<gene>
    <name evidence="4" type="ORF">LDG_8679</name>
</gene>